<name>A0AA87ZPI8_FICCA</name>
<sequence>MDGILNLAGYGEAMIAGSVLVALFLLHRFVNGVISKPLPAGPWSSQAIEHGGCAPSYVYGLSPVVIRVMSCSRQWFGCYGAGSLGVAASRAHSTWIFISLLTSEALPIGFLSAWVYAVLVHLFDAGVVGYSMNWLKQECRPGYPGWLARLWLEWSGARGARVMKLRLLERRGPFFQRQNIDAENLWHNTQCFTSDVRWWMTIRSSHVVSEYYLTQSGQRDPVQADGYFHLHMTGLLLEIGFCGRGGLRHQQFQSRGRL</sequence>
<protein>
    <submittedName>
        <fullName evidence="2">Uncharacterized protein</fullName>
    </submittedName>
</protein>
<dbReference type="AlphaFoldDB" id="A0AA87ZPI8"/>
<dbReference type="EMBL" id="BTGU01002388">
    <property type="protein sequence ID" value="GMN37309.1"/>
    <property type="molecule type" value="Genomic_DNA"/>
</dbReference>
<organism evidence="2 3">
    <name type="scientific">Ficus carica</name>
    <name type="common">Common fig</name>
    <dbReference type="NCBI Taxonomy" id="3494"/>
    <lineage>
        <taxon>Eukaryota</taxon>
        <taxon>Viridiplantae</taxon>
        <taxon>Streptophyta</taxon>
        <taxon>Embryophyta</taxon>
        <taxon>Tracheophyta</taxon>
        <taxon>Spermatophyta</taxon>
        <taxon>Magnoliopsida</taxon>
        <taxon>eudicotyledons</taxon>
        <taxon>Gunneridae</taxon>
        <taxon>Pentapetalae</taxon>
        <taxon>rosids</taxon>
        <taxon>fabids</taxon>
        <taxon>Rosales</taxon>
        <taxon>Moraceae</taxon>
        <taxon>Ficeae</taxon>
        <taxon>Ficus</taxon>
    </lineage>
</organism>
<keyword evidence="1" id="KW-0472">Membrane</keyword>
<reference evidence="2" key="1">
    <citation type="submission" date="2023-07" db="EMBL/GenBank/DDBJ databases">
        <title>draft genome sequence of fig (Ficus carica).</title>
        <authorList>
            <person name="Takahashi T."/>
            <person name="Nishimura K."/>
        </authorList>
    </citation>
    <scope>NUCLEOTIDE SEQUENCE</scope>
</reference>
<proteinExistence type="predicted"/>
<feature type="transmembrane region" description="Helical" evidence="1">
    <location>
        <begin position="110"/>
        <end position="130"/>
    </location>
</feature>
<comment type="caution">
    <text evidence="2">The sequence shown here is derived from an EMBL/GenBank/DDBJ whole genome shotgun (WGS) entry which is preliminary data.</text>
</comment>
<dbReference type="Proteomes" id="UP001187192">
    <property type="component" value="Unassembled WGS sequence"/>
</dbReference>
<feature type="transmembrane region" description="Helical" evidence="1">
    <location>
        <begin position="76"/>
        <end position="98"/>
    </location>
</feature>
<evidence type="ECO:0000313" key="3">
    <source>
        <dbReference type="Proteomes" id="UP001187192"/>
    </source>
</evidence>
<evidence type="ECO:0000313" key="2">
    <source>
        <dbReference type="EMBL" id="GMN37309.1"/>
    </source>
</evidence>
<feature type="transmembrane region" description="Helical" evidence="1">
    <location>
        <begin position="6"/>
        <end position="26"/>
    </location>
</feature>
<gene>
    <name evidence="2" type="ORF">TIFTF001_042609</name>
</gene>
<keyword evidence="1" id="KW-0812">Transmembrane</keyword>
<accession>A0AA87ZPI8</accession>
<evidence type="ECO:0000256" key="1">
    <source>
        <dbReference type="SAM" id="Phobius"/>
    </source>
</evidence>
<keyword evidence="1" id="KW-1133">Transmembrane helix</keyword>
<keyword evidence="3" id="KW-1185">Reference proteome</keyword>